<organism evidence="1 2">
    <name type="scientific">Candidatus Nitrospira nitrosa</name>
    <dbReference type="NCBI Taxonomy" id="1742972"/>
    <lineage>
        <taxon>Bacteria</taxon>
        <taxon>Pseudomonadati</taxon>
        <taxon>Nitrospirota</taxon>
        <taxon>Nitrospiria</taxon>
        <taxon>Nitrospirales</taxon>
        <taxon>Nitrospiraceae</taxon>
        <taxon>Nitrospira</taxon>
    </lineage>
</organism>
<gene>
    <name evidence="1" type="ORF">COMA1_11312</name>
</gene>
<sequence>MALNVNHLRTSDLASTPLEKQFLLEAEGLHRRARRLNNLVQFILHEHHGLTGWD</sequence>
<accession>A0A0S4LF40</accession>
<dbReference type="STRING" id="1742972.COMA1_11312"/>
<dbReference type="AlphaFoldDB" id="A0A0S4LF40"/>
<reference evidence="1 2" key="1">
    <citation type="submission" date="2015-10" db="EMBL/GenBank/DDBJ databases">
        <authorList>
            <person name="Gilbert D.G."/>
        </authorList>
    </citation>
    <scope>NUCLEOTIDE SEQUENCE [LARGE SCALE GENOMIC DNA]</scope>
    <source>
        <strain evidence="1">COMA1</strain>
    </source>
</reference>
<name>A0A0S4LF40_9BACT</name>
<proteinExistence type="predicted"/>
<dbReference type="Proteomes" id="UP000199032">
    <property type="component" value="Unassembled WGS sequence"/>
</dbReference>
<dbReference type="RefSeq" id="WP_176697890.1">
    <property type="nucleotide sequence ID" value="NZ_CZQA01000001.1"/>
</dbReference>
<evidence type="ECO:0000313" key="1">
    <source>
        <dbReference type="EMBL" id="CUS33730.1"/>
    </source>
</evidence>
<dbReference type="EMBL" id="CZQA01000001">
    <property type="protein sequence ID" value="CUS33730.1"/>
    <property type="molecule type" value="Genomic_DNA"/>
</dbReference>
<protein>
    <submittedName>
        <fullName evidence="1">Peptidase S16, lon-like</fullName>
    </submittedName>
</protein>
<keyword evidence="2" id="KW-1185">Reference proteome</keyword>
<evidence type="ECO:0000313" key="2">
    <source>
        <dbReference type="Proteomes" id="UP000199032"/>
    </source>
</evidence>